<evidence type="ECO:0000256" key="5">
    <source>
        <dbReference type="ARBA" id="ARBA00022705"/>
    </source>
</evidence>
<keyword evidence="8 9" id="KW-0238">DNA-binding</keyword>
<dbReference type="EMBL" id="JAACJS010000012">
    <property type="protein sequence ID" value="NCI50045.1"/>
    <property type="molecule type" value="Genomic_DNA"/>
</dbReference>
<dbReference type="PANTHER" id="PTHR32182">
    <property type="entry name" value="DNA REPLICATION AND REPAIR PROTEIN RECF"/>
    <property type="match status" value="1"/>
</dbReference>
<evidence type="ECO:0000259" key="11">
    <source>
        <dbReference type="Pfam" id="PF02463"/>
    </source>
</evidence>
<keyword evidence="7 9" id="KW-0067">ATP-binding</keyword>
<dbReference type="InterPro" id="IPR003395">
    <property type="entry name" value="RecF/RecN/SMC_N"/>
</dbReference>
<dbReference type="PROSITE" id="PS00617">
    <property type="entry name" value="RECF_1"/>
    <property type="match status" value="1"/>
</dbReference>
<dbReference type="Pfam" id="PF02463">
    <property type="entry name" value="SMC_N"/>
    <property type="match status" value="1"/>
</dbReference>
<protein>
    <recommendedName>
        <fullName evidence="3 9">DNA replication and repair protein RecF</fullName>
    </recommendedName>
</protein>
<dbReference type="InterPro" id="IPR027417">
    <property type="entry name" value="P-loop_NTPase"/>
</dbReference>
<keyword evidence="9 10" id="KW-0742">SOS response</keyword>
<dbReference type="Proteomes" id="UP000753802">
    <property type="component" value="Unassembled WGS sequence"/>
</dbReference>
<dbReference type="InterPro" id="IPR042174">
    <property type="entry name" value="RecF_2"/>
</dbReference>
<keyword evidence="6 9" id="KW-0547">Nucleotide-binding</keyword>
<evidence type="ECO:0000256" key="10">
    <source>
        <dbReference type="RuleBase" id="RU000578"/>
    </source>
</evidence>
<comment type="similarity">
    <text evidence="2 9 10">Belongs to the RecF family.</text>
</comment>
<organism evidence="12 13">
    <name type="scientific">Sediminibacterium roseum</name>
    <dbReference type="NCBI Taxonomy" id="1978412"/>
    <lineage>
        <taxon>Bacteria</taxon>
        <taxon>Pseudomonadati</taxon>
        <taxon>Bacteroidota</taxon>
        <taxon>Chitinophagia</taxon>
        <taxon>Chitinophagales</taxon>
        <taxon>Chitinophagaceae</taxon>
        <taxon>Sediminibacterium</taxon>
    </lineage>
</organism>
<evidence type="ECO:0000313" key="13">
    <source>
        <dbReference type="Proteomes" id="UP000753802"/>
    </source>
</evidence>
<dbReference type="RefSeq" id="WP_161818359.1">
    <property type="nucleotide sequence ID" value="NZ_JAACJS010000012.1"/>
</dbReference>
<keyword evidence="9 10" id="KW-0227">DNA damage</keyword>
<dbReference type="HAMAP" id="MF_00365">
    <property type="entry name" value="RecF"/>
    <property type="match status" value="1"/>
</dbReference>
<dbReference type="InterPro" id="IPR018078">
    <property type="entry name" value="DNA-binding_RecF_CS"/>
</dbReference>
<evidence type="ECO:0000256" key="8">
    <source>
        <dbReference type="ARBA" id="ARBA00023125"/>
    </source>
</evidence>
<comment type="subcellular location">
    <subcellularLocation>
        <location evidence="1 9 10">Cytoplasm</location>
    </subcellularLocation>
</comment>
<sequence>MLRLGSISLTQFRNYVQQQFAFTERIVGIHGINGTGKTNLLDAVYYLSFSKSYFARPDAQNVHHGLAGMRIEGNYELNDEPQKLICILRETNRKELVMNDEPYKKFSDHIGKIPCVMIAPDDVVLITGSSAERRTFLDTLLSQINKEYLVQLIDYTKLLQQRNSLLKQSSETGTVDEGLFEVLNMQLSKKGTFLFECRKQFLVDFLPLASSIYQRIAGKNDNLALHYESQLLTAGFEELLRSSRQKDLVLQRTTTGIHRDDLGLYMGDAAFKTEASQGQRKSLLFALKLAEWQVLKEKKGFTPILLLDDVFEKLDEQRMFQLLQWVCTESDGQVFITDTHEERLKTQLENITGAFQLIRLGRAVNN</sequence>
<gene>
    <name evidence="9 12" type="primary">recF</name>
    <name evidence="12" type="ORF">GWC95_08935</name>
</gene>
<feature type="binding site" evidence="9">
    <location>
        <begin position="31"/>
        <end position="38"/>
    </location>
    <ligand>
        <name>ATP</name>
        <dbReference type="ChEBI" id="CHEBI:30616"/>
    </ligand>
</feature>
<keyword evidence="5 9" id="KW-0235">DNA replication</keyword>
<evidence type="ECO:0000256" key="6">
    <source>
        <dbReference type="ARBA" id="ARBA00022741"/>
    </source>
</evidence>
<evidence type="ECO:0000256" key="7">
    <source>
        <dbReference type="ARBA" id="ARBA00022840"/>
    </source>
</evidence>
<dbReference type="SUPFAM" id="SSF52540">
    <property type="entry name" value="P-loop containing nucleoside triphosphate hydrolases"/>
    <property type="match status" value="1"/>
</dbReference>
<keyword evidence="4 9" id="KW-0963">Cytoplasm</keyword>
<feature type="domain" description="RecF/RecN/SMC N-terminal" evidence="11">
    <location>
        <begin position="5"/>
        <end position="355"/>
    </location>
</feature>
<evidence type="ECO:0000256" key="2">
    <source>
        <dbReference type="ARBA" id="ARBA00008016"/>
    </source>
</evidence>
<evidence type="ECO:0000256" key="4">
    <source>
        <dbReference type="ARBA" id="ARBA00022490"/>
    </source>
</evidence>
<dbReference type="Gene3D" id="3.40.50.300">
    <property type="entry name" value="P-loop containing nucleotide triphosphate hydrolases"/>
    <property type="match status" value="1"/>
</dbReference>
<proteinExistence type="inferred from homology"/>
<keyword evidence="9 10" id="KW-0234">DNA repair</keyword>
<dbReference type="Gene3D" id="1.20.1050.90">
    <property type="entry name" value="RecF/RecN/SMC, N-terminal domain"/>
    <property type="match status" value="1"/>
</dbReference>
<dbReference type="PANTHER" id="PTHR32182:SF0">
    <property type="entry name" value="DNA REPLICATION AND REPAIR PROTEIN RECF"/>
    <property type="match status" value="1"/>
</dbReference>
<reference evidence="12 13" key="1">
    <citation type="submission" date="2020-01" db="EMBL/GenBank/DDBJ databases">
        <title>Genome analysis.</title>
        <authorList>
            <person name="Wu S."/>
            <person name="Wang G."/>
        </authorList>
    </citation>
    <scope>NUCLEOTIDE SEQUENCE [LARGE SCALE GENOMIC DNA]</scope>
    <source>
        <strain evidence="12 13">SYL130</strain>
    </source>
</reference>
<evidence type="ECO:0000256" key="1">
    <source>
        <dbReference type="ARBA" id="ARBA00004496"/>
    </source>
</evidence>
<dbReference type="InterPro" id="IPR001238">
    <property type="entry name" value="DNA-binding_RecF"/>
</dbReference>
<dbReference type="PROSITE" id="PS00618">
    <property type="entry name" value="RECF_2"/>
    <property type="match status" value="1"/>
</dbReference>
<evidence type="ECO:0000313" key="12">
    <source>
        <dbReference type="EMBL" id="NCI50045.1"/>
    </source>
</evidence>
<accession>A0ABW9ZYH6</accession>
<comment type="function">
    <text evidence="9 10">The RecF protein is involved in DNA metabolism; it is required for DNA replication and normal SOS inducibility. RecF binds preferentially to single-stranded, linear DNA. It also seems to bind ATP.</text>
</comment>
<dbReference type="NCBIfam" id="TIGR00611">
    <property type="entry name" value="recf"/>
    <property type="match status" value="1"/>
</dbReference>
<evidence type="ECO:0000256" key="9">
    <source>
        <dbReference type="HAMAP-Rule" id="MF_00365"/>
    </source>
</evidence>
<comment type="caution">
    <text evidence="12">The sequence shown here is derived from an EMBL/GenBank/DDBJ whole genome shotgun (WGS) entry which is preliminary data.</text>
</comment>
<name>A0ABW9ZYH6_9BACT</name>
<evidence type="ECO:0000256" key="3">
    <source>
        <dbReference type="ARBA" id="ARBA00020170"/>
    </source>
</evidence>
<keyword evidence="13" id="KW-1185">Reference proteome</keyword>